<gene>
    <name evidence="2" type="ORF">CUU66_08930</name>
</gene>
<feature type="domain" description="PRC-barrel" evidence="1">
    <location>
        <begin position="4"/>
        <end position="69"/>
    </location>
</feature>
<dbReference type="InterPro" id="IPR027275">
    <property type="entry name" value="PRC-brl_dom"/>
</dbReference>
<keyword evidence="3" id="KW-1185">Reference proteome</keyword>
<dbReference type="Pfam" id="PF05239">
    <property type="entry name" value="PRC"/>
    <property type="match status" value="1"/>
</dbReference>
<dbReference type="SUPFAM" id="SSF50346">
    <property type="entry name" value="PRC-barrel domain"/>
    <property type="match status" value="2"/>
</dbReference>
<name>A0A2N5M742_9BACI</name>
<comment type="caution">
    <text evidence="2">The sequence shown here is derived from an EMBL/GenBank/DDBJ whole genome shotgun (WGS) entry which is preliminary data.</text>
</comment>
<evidence type="ECO:0000313" key="2">
    <source>
        <dbReference type="EMBL" id="PLT30155.1"/>
    </source>
</evidence>
<organism evidence="2 3">
    <name type="scientific">Peribacillus deserti</name>
    <dbReference type="NCBI Taxonomy" id="673318"/>
    <lineage>
        <taxon>Bacteria</taxon>
        <taxon>Bacillati</taxon>
        <taxon>Bacillota</taxon>
        <taxon>Bacilli</taxon>
        <taxon>Bacillales</taxon>
        <taxon>Bacillaceae</taxon>
        <taxon>Peribacillus</taxon>
    </lineage>
</organism>
<dbReference type="OrthoDB" id="53812at2"/>
<proteinExistence type="predicted"/>
<sequence length="245" mass="27107">MKKSAEIAGLPIISINDGVQIGSVESLVLNPEKGTIEFLTIQHEEWEENIKAIPFKKVVGIGEFALTIENANAVIDLTEVPVVNQLVTKNIQINNTRVMTRKGQLLGEAIEFFTDEEDGHVIGMILNVRGEEKLLPTEWVLTYGKDIIIVQEEAQDNFVEVAEKLDPAYATLAEDSQMEQTGEDLQTIREKQIELLSGKRVTKTIYSGRGEELFPEGTILESGDITRAQEEGPGVIVELSMNVEG</sequence>
<dbReference type="Proteomes" id="UP000234748">
    <property type="component" value="Unassembled WGS sequence"/>
</dbReference>
<dbReference type="RefSeq" id="WP_101641339.1">
    <property type="nucleotide sequence ID" value="NZ_PGUY01000027.1"/>
</dbReference>
<dbReference type="InterPro" id="IPR011033">
    <property type="entry name" value="PRC_barrel-like_sf"/>
</dbReference>
<dbReference type="EMBL" id="PGUY01000027">
    <property type="protein sequence ID" value="PLT30155.1"/>
    <property type="molecule type" value="Genomic_DNA"/>
</dbReference>
<dbReference type="Gene3D" id="2.30.30.240">
    <property type="entry name" value="PRC-barrel domain"/>
    <property type="match status" value="1"/>
</dbReference>
<evidence type="ECO:0000259" key="1">
    <source>
        <dbReference type="Pfam" id="PF05239"/>
    </source>
</evidence>
<evidence type="ECO:0000313" key="3">
    <source>
        <dbReference type="Proteomes" id="UP000234748"/>
    </source>
</evidence>
<protein>
    <submittedName>
        <fullName evidence="2">Photosystem reaction center subunit H</fullName>
    </submittedName>
</protein>
<dbReference type="AlphaFoldDB" id="A0A2N5M742"/>
<reference evidence="2 3" key="1">
    <citation type="submission" date="2017-11" db="EMBL/GenBank/DDBJ databases">
        <title>Comparitive Functional Genomics of Dry Heat Resistant strains isolated from the Viking Spacecraft.</title>
        <authorList>
            <person name="Seuylemezian A."/>
            <person name="Cooper K."/>
            <person name="Vaishampayan P."/>
        </authorList>
    </citation>
    <scope>NUCLEOTIDE SEQUENCE [LARGE SCALE GENOMIC DNA]</scope>
    <source>
        <strain evidence="2 3">V1-29</strain>
    </source>
</reference>
<accession>A0A2N5M742</accession>